<name>A0A5C3N375_9AGAM</name>
<organism evidence="1 2">
    <name type="scientific">Heliocybe sulcata</name>
    <dbReference type="NCBI Taxonomy" id="5364"/>
    <lineage>
        <taxon>Eukaryota</taxon>
        <taxon>Fungi</taxon>
        <taxon>Dikarya</taxon>
        <taxon>Basidiomycota</taxon>
        <taxon>Agaricomycotina</taxon>
        <taxon>Agaricomycetes</taxon>
        <taxon>Gloeophyllales</taxon>
        <taxon>Gloeophyllaceae</taxon>
        <taxon>Heliocybe</taxon>
    </lineage>
</organism>
<protein>
    <submittedName>
        <fullName evidence="1">Uncharacterized protein</fullName>
    </submittedName>
</protein>
<sequence length="58" mass="6811">MHAEEMRKGWRRIKSQRFDEYQQAACPPPHCTPGGLADRMHSCPPIDSNFIKKGEWKR</sequence>
<gene>
    <name evidence="1" type="ORF">OE88DRAFT_1664671</name>
</gene>
<accession>A0A5C3N375</accession>
<dbReference type="AlphaFoldDB" id="A0A5C3N375"/>
<proteinExistence type="predicted"/>
<reference evidence="1 2" key="1">
    <citation type="journal article" date="2019" name="Nat. Ecol. Evol.">
        <title>Megaphylogeny resolves global patterns of mushroom evolution.</title>
        <authorList>
            <person name="Varga T."/>
            <person name="Krizsan K."/>
            <person name="Foldi C."/>
            <person name="Dima B."/>
            <person name="Sanchez-Garcia M."/>
            <person name="Sanchez-Ramirez S."/>
            <person name="Szollosi G.J."/>
            <person name="Szarkandi J.G."/>
            <person name="Papp V."/>
            <person name="Albert L."/>
            <person name="Andreopoulos W."/>
            <person name="Angelini C."/>
            <person name="Antonin V."/>
            <person name="Barry K.W."/>
            <person name="Bougher N.L."/>
            <person name="Buchanan P."/>
            <person name="Buyck B."/>
            <person name="Bense V."/>
            <person name="Catcheside P."/>
            <person name="Chovatia M."/>
            <person name="Cooper J."/>
            <person name="Damon W."/>
            <person name="Desjardin D."/>
            <person name="Finy P."/>
            <person name="Geml J."/>
            <person name="Haridas S."/>
            <person name="Hughes K."/>
            <person name="Justo A."/>
            <person name="Karasinski D."/>
            <person name="Kautmanova I."/>
            <person name="Kiss B."/>
            <person name="Kocsube S."/>
            <person name="Kotiranta H."/>
            <person name="LaButti K.M."/>
            <person name="Lechner B.E."/>
            <person name="Liimatainen K."/>
            <person name="Lipzen A."/>
            <person name="Lukacs Z."/>
            <person name="Mihaltcheva S."/>
            <person name="Morgado L.N."/>
            <person name="Niskanen T."/>
            <person name="Noordeloos M.E."/>
            <person name="Ohm R.A."/>
            <person name="Ortiz-Santana B."/>
            <person name="Ovrebo C."/>
            <person name="Racz N."/>
            <person name="Riley R."/>
            <person name="Savchenko A."/>
            <person name="Shiryaev A."/>
            <person name="Soop K."/>
            <person name="Spirin V."/>
            <person name="Szebenyi C."/>
            <person name="Tomsovsky M."/>
            <person name="Tulloss R.E."/>
            <person name="Uehling J."/>
            <person name="Grigoriev I.V."/>
            <person name="Vagvolgyi C."/>
            <person name="Papp T."/>
            <person name="Martin F.M."/>
            <person name="Miettinen O."/>
            <person name="Hibbett D.S."/>
            <person name="Nagy L.G."/>
        </authorList>
    </citation>
    <scope>NUCLEOTIDE SEQUENCE [LARGE SCALE GENOMIC DNA]</scope>
    <source>
        <strain evidence="1 2">OMC1185</strain>
    </source>
</reference>
<keyword evidence="2" id="KW-1185">Reference proteome</keyword>
<dbReference type="Proteomes" id="UP000305948">
    <property type="component" value="Unassembled WGS sequence"/>
</dbReference>
<dbReference type="EMBL" id="ML213520">
    <property type="protein sequence ID" value="TFK48221.1"/>
    <property type="molecule type" value="Genomic_DNA"/>
</dbReference>
<evidence type="ECO:0000313" key="2">
    <source>
        <dbReference type="Proteomes" id="UP000305948"/>
    </source>
</evidence>
<evidence type="ECO:0000313" key="1">
    <source>
        <dbReference type="EMBL" id="TFK48221.1"/>
    </source>
</evidence>